<protein>
    <submittedName>
        <fullName evidence="1">Uncharacterized protein</fullName>
    </submittedName>
</protein>
<gene>
    <name evidence="1" type="ORF">CO174_04515</name>
</gene>
<dbReference type="Proteomes" id="UP000229385">
    <property type="component" value="Unassembled WGS sequence"/>
</dbReference>
<name>A0A2M7XBG5_9BACT</name>
<dbReference type="EMBL" id="PFWU01000047">
    <property type="protein sequence ID" value="PJA45199.1"/>
    <property type="molecule type" value="Genomic_DNA"/>
</dbReference>
<reference evidence="2" key="1">
    <citation type="submission" date="2017-09" db="EMBL/GenBank/DDBJ databases">
        <title>Depth-based differentiation of microbial function through sediment-hosted aquifers and enrichment of novel symbionts in the deep terrestrial subsurface.</title>
        <authorList>
            <person name="Probst A.J."/>
            <person name="Ladd B."/>
            <person name="Jarett J.K."/>
            <person name="Geller-Mcgrath D.E."/>
            <person name="Sieber C.M.K."/>
            <person name="Emerson J.B."/>
            <person name="Anantharaman K."/>
            <person name="Thomas B.C."/>
            <person name="Malmstrom R."/>
            <person name="Stieglmeier M."/>
            <person name="Klingl A."/>
            <person name="Woyke T."/>
            <person name="Ryan C.M."/>
            <person name="Banfield J.F."/>
        </authorList>
    </citation>
    <scope>NUCLEOTIDE SEQUENCE [LARGE SCALE GENOMIC DNA]</scope>
</reference>
<dbReference type="AlphaFoldDB" id="A0A2M7XBG5"/>
<evidence type="ECO:0000313" key="1">
    <source>
        <dbReference type="EMBL" id="PJA45199.1"/>
    </source>
</evidence>
<proteinExistence type="predicted"/>
<comment type="caution">
    <text evidence="1">The sequence shown here is derived from an EMBL/GenBank/DDBJ whole genome shotgun (WGS) entry which is preliminary data.</text>
</comment>
<evidence type="ECO:0000313" key="2">
    <source>
        <dbReference type="Proteomes" id="UP000229385"/>
    </source>
</evidence>
<accession>A0A2M7XBG5</accession>
<organism evidence="1 2">
    <name type="scientific">Candidatus Uhrbacteria bacterium CG_4_9_14_3_um_filter_50_9</name>
    <dbReference type="NCBI Taxonomy" id="1975035"/>
    <lineage>
        <taxon>Bacteria</taxon>
        <taxon>Candidatus Uhriibacteriota</taxon>
    </lineage>
</organism>
<sequence>MKWYERLAEIGGTLVTAGDWAGRMEARIERLRCEAGIPHWIPESEEREVDDRMREAIVERRGNRTQSEWLREGGPRDQVCERFGLTPEQVAGVLAGVTRRNGNGVLDEPAIRPTSVEPIEDALGITHNPETWPTRVIALGGSHTKPPKMGRKEYEIDDTDKMIVIAVLEHDPESWNTVRHEIALKRRLLGQQLGKLKQLWTQGRLQV</sequence>